<evidence type="ECO:0000256" key="1">
    <source>
        <dbReference type="ARBA" id="ARBA00007228"/>
    </source>
</evidence>
<evidence type="ECO:0000259" key="4">
    <source>
        <dbReference type="SMART" id="SM00967"/>
    </source>
</evidence>
<dbReference type="SMART" id="SM00967">
    <property type="entry name" value="SpoU_sub_bind"/>
    <property type="match status" value="1"/>
</dbReference>
<dbReference type="GO" id="GO:0005829">
    <property type="term" value="C:cytosol"/>
    <property type="evidence" value="ECO:0007669"/>
    <property type="project" value="TreeGrafter"/>
</dbReference>
<accession>A0A172T525</accession>
<dbReference type="NCBIfam" id="TIGR00186">
    <property type="entry name" value="rRNA_methyl_3"/>
    <property type="match status" value="1"/>
</dbReference>
<evidence type="ECO:0000313" key="6">
    <source>
        <dbReference type="Proteomes" id="UP000077096"/>
    </source>
</evidence>
<sequence length="235" mass="26192">MIVYGRNVLKELFQSKQPIKMVYFSESGDRELENLIEEVKKRKIPYSVAPKNVLKRLCGEEKNQGIVIDIGEFEYADENDLPENPFLVLLDQIQDPQNLGAIVRTCVAAGVDMVVLTKDNSAHVTPGAVKASAGTVFRVPIAITVNLSRYIEKLKERGIWVFGADMRGKPIWQADLKRPLALVFGNEGSGIRQLVKQSCDELVSIPMKTSIDSLNVSVSAGIIIYEVLRREMMNA</sequence>
<dbReference type="Proteomes" id="UP000077096">
    <property type="component" value="Chromosome"/>
</dbReference>
<organism evidence="5 6">
    <name type="scientific">Fervidobacterium pennivorans</name>
    <dbReference type="NCBI Taxonomy" id="93466"/>
    <lineage>
        <taxon>Bacteria</taxon>
        <taxon>Thermotogati</taxon>
        <taxon>Thermotogota</taxon>
        <taxon>Thermotogae</taxon>
        <taxon>Thermotogales</taxon>
        <taxon>Fervidobacteriaceae</taxon>
        <taxon>Fervidobacterium</taxon>
    </lineage>
</organism>
<dbReference type="GO" id="GO:0006396">
    <property type="term" value="P:RNA processing"/>
    <property type="evidence" value="ECO:0007669"/>
    <property type="project" value="InterPro"/>
</dbReference>
<name>A0A172T525_FERPE</name>
<dbReference type="KEGG" id="fng:JM64_09155"/>
<dbReference type="Gene3D" id="3.40.1280.10">
    <property type="match status" value="1"/>
</dbReference>
<dbReference type="InterPro" id="IPR004441">
    <property type="entry name" value="rRNA_MeTrfase_TrmH"/>
</dbReference>
<dbReference type="CDD" id="cd18103">
    <property type="entry name" value="SpoU-like_RlmB"/>
    <property type="match status" value="1"/>
</dbReference>
<dbReference type="FunFam" id="3.40.1280.10:FF:000008">
    <property type="entry name" value="Group 3 RNA methyltransferase TrmH"/>
    <property type="match status" value="1"/>
</dbReference>
<dbReference type="InterPro" id="IPR013123">
    <property type="entry name" value="SpoU_subst-bd"/>
</dbReference>
<dbReference type="PANTHER" id="PTHR46429">
    <property type="entry name" value="23S RRNA (GUANOSINE-2'-O-)-METHYLTRANSFERASE RLMB"/>
    <property type="match status" value="1"/>
</dbReference>
<reference evidence="5 6" key="1">
    <citation type="submission" date="2014-08" db="EMBL/GenBank/DDBJ databases">
        <title>Fervidobacterium pennivorans DYC genome.</title>
        <authorList>
            <person name="Wushke S."/>
        </authorList>
    </citation>
    <scope>NUCLEOTIDE SEQUENCE [LARGE SCALE GENOMIC DNA]</scope>
    <source>
        <strain evidence="5 6">DYC</strain>
    </source>
</reference>
<feature type="domain" description="RNA 2-O ribose methyltransferase substrate binding" evidence="4">
    <location>
        <begin position="2"/>
        <end position="76"/>
    </location>
</feature>
<dbReference type="PANTHER" id="PTHR46429:SF1">
    <property type="entry name" value="23S RRNA (GUANOSINE-2'-O-)-METHYLTRANSFERASE RLMB"/>
    <property type="match status" value="1"/>
</dbReference>
<dbReference type="AlphaFoldDB" id="A0A172T525"/>
<dbReference type="InterPro" id="IPR029028">
    <property type="entry name" value="Alpha/beta_knot_MTases"/>
</dbReference>
<dbReference type="GO" id="GO:0032259">
    <property type="term" value="P:methylation"/>
    <property type="evidence" value="ECO:0007669"/>
    <property type="project" value="UniProtKB-KW"/>
</dbReference>
<dbReference type="PATRIC" id="fig|93466.3.peg.1908"/>
<dbReference type="EMBL" id="CP011393">
    <property type="protein sequence ID" value="ANE42067.1"/>
    <property type="molecule type" value="Genomic_DNA"/>
</dbReference>
<evidence type="ECO:0000256" key="2">
    <source>
        <dbReference type="ARBA" id="ARBA00022603"/>
    </source>
</evidence>
<dbReference type="Pfam" id="PF08032">
    <property type="entry name" value="SpoU_sub_bind"/>
    <property type="match status" value="1"/>
</dbReference>
<keyword evidence="3 5" id="KW-0808">Transferase</keyword>
<dbReference type="InterPro" id="IPR029026">
    <property type="entry name" value="tRNA_m1G_MTases_N"/>
</dbReference>
<dbReference type="GO" id="GO:0008173">
    <property type="term" value="F:RNA methyltransferase activity"/>
    <property type="evidence" value="ECO:0007669"/>
    <property type="project" value="InterPro"/>
</dbReference>
<dbReference type="Gene3D" id="3.30.1330.30">
    <property type="match status" value="1"/>
</dbReference>
<dbReference type="InterPro" id="IPR029064">
    <property type="entry name" value="Ribosomal_eL30-like_sf"/>
</dbReference>
<keyword evidence="2 5" id="KW-0489">Methyltransferase</keyword>
<evidence type="ECO:0000313" key="5">
    <source>
        <dbReference type="EMBL" id="ANE42067.1"/>
    </source>
</evidence>
<evidence type="ECO:0000256" key="3">
    <source>
        <dbReference type="ARBA" id="ARBA00022679"/>
    </source>
</evidence>
<dbReference type="InterPro" id="IPR001537">
    <property type="entry name" value="SpoU_MeTrfase"/>
</dbReference>
<protein>
    <submittedName>
        <fullName evidence="5">RNA methyltransferase</fullName>
    </submittedName>
</protein>
<proteinExistence type="inferred from homology"/>
<dbReference type="GO" id="GO:0003723">
    <property type="term" value="F:RNA binding"/>
    <property type="evidence" value="ECO:0007669"/>
    <property type="project" value="InterPro"/>
</dbReference>
<dbReference type="OrthoDB" id="9794400at2"/>
<comment type="similarity">
    <text evidence="1">Belongs to the class IV-like SAM-binding methyltransferase superfamily. RNA methyltransferase TrmH family.</text>
</comment>
<gene>
    <name evidence="5" type="ORF">JM64_09155</name>
</gene>
<dbReference type="Pfam" id="PF00588">
    <property type="entry name" value="SpoU_methylase"/>
    <property type="match status" value="1"/>
</dbReference>
<dbReference type="SUPFAM" id="SSF75217">
    <property type="entry name" value="alpha/beta knot"/>
    <property type="match status" value="1"/>
</dbReference>
<dbReference type="SUPFAM" id="SSF55315">
    <property type="entry name" value="L30e-like"/>
    <property type="match status" value="1"/>
</dbReference>